<comment type="caution">
    <text evidence="12">The sequence shown here is derived from an EMBL/GenBank/DDBJ whole genome shotgun (WGS) entry which is preliminary data.</text>
</comment>
<organism evidence="12 13">
    <name type="scientific">Bacillus songklensis</name>
    <dbReference type="NCBI Taxonomy" id="1069116"/>
    <lineage>
        <taxon>Bacteria</taxon>
        <taxon>Bacillati</taxon>
        <taxon>Bacillota</taxon>
        <taxon>Bacilli</taxon>
        <taxon>Bacillales</taxon>
        <taxon>Bacillaceae</taxon>
        <taxon>Bacillus</taxon>
    </lineage>
</organism>
<dbReference type="InterPro" id="IPR006195">
    <property type="entry name" value="aa-tRNA-synth_II"/>
</dbReference>
<dbReference type="InterPro" id="IPR002316">
    <property type="entry name" value="Pro-tRNA-ligase_IIa"/>
</dbReference>
<keyword evidence="7 10" id="KW-0648">Protein biosynthesis</keyword>
<keyword evidence="8 10" id="KW-0030">Aminoacyl-tRNA synthetase</keyword>
<keyword evidence="5 10" id="KW-0547">Nucleotide-binding</keyword>
<dbReference type="Pfam" id="PF04073">
    <property type="entry name" value="tRNA_edit"/>
    <property type="match status" value="1"/>
</dbReference>
<dbReference type="InterPro" id="IPR036754">
    <property type="entry name" value="YbaK/aa-tRNA-synt-asso_dom_sf"/>
</dbReference>
<dbReference type="PANTHER" id="PTHR42753">
    <property type="entry name" value="MITOCHONDRIAL RIBOSOME PROTEIN L39/PROLYL-TRNA LIGASE FAMILY MEMBER"/>
    <property type="match status" value="1"/>
</dbReference>
<evidence type="ECO:0000256" key="2">
    <source>
        <dbReference type="ARBA" id="ARBA00011738"/>
    </source>
</evidence>
<keyword evidence="13" id="KW-1185">Reference proteome</keyword>
<dbReference type="InterPro" id="IPR045864">
    <property type="entry name" value="aa-tRNA-synth_II/BPL/LPL"/>
</dbReference>
<dbReference type="InterPro" id="IPR023717">
    <property type="entry name" value="Pro-tRNA-Synthase_IIa_type1"/>
</dbReference>
<comment type="subcellular location">
    <subcellularLocation>
        <location evidence="1 10">Cytoplasm</location>
    </subcellularLocation>
</comment>
<sequence>MRQSSNLIPTLREVPADAELKSHQLLLRAGFMRQNASGIYSFLPLGYRVLRKVEQIVREEMDRAGSVELLMPALQQAELWQESGRWYSYGPELMRMRDRHNREFALGPTHEEVITSLVRDEVKSYKRLPLNLYQIQTKFRDEKRPRFGLLRGREFVMKDAYSFHASKESLDDTYNKMYEAYSRIFERCGLDFRAVIADSGAIGGKDTHEFMVLSDVGEDTIAYSDTSSYAANIEMAAVTATYNKENVPAETLEKVETPTQKSIEEVSAFLNVEASKCIKSLLFKVDDRFVLVLVRGDHEVNDIKVKNYFEASVVELASVEETKEIMGCEVGFLGPISVSEKVEIVADHAVQAMVNAVAGANEAGYHYKNVNPDRDFHAVYTDIRFIQEGDPSPDGQGVIKFAKGIEVGHVFKLGTKYSEALEATYLDENGRTQPMIMGCYGIGVSRTVAAIAEQFNDENGLVWPVAVAPYHIHLIPINMKSEEQKELGEKLYKDLLGKGYEVLMDDRAERPGVKFADSDLIGIPVRVTIGKRAAEGIVEVKVRNTGESMEVSVDELTNTLSSLLEVK</sequence>
<evidence type="ECO:0000256" key="6">
    <source>
        <dbReference type="ARBA" id="ARBA00022840"/>
    </source>
</evidence>
<evidence type="ECO:0000313" key="12">
    <source>
        <dbReference type="EMBL" id="MFC3882538.1"/>
    </source>
</evidence>
<dbReference type="NCBIfam" id="NF006625">
    <property type="entry name" value="PRK09194.1"/>
    <property type="match status" value="1"/>
</dbReference>
<comment type="domain">
    <text evidence="10">Consists of three domains: the N-terminal catalytic domain, the editing domain and the C-terminal anticodon-binding domain.</text>
</comment>
<dbReference type="PIRSF" id="PIRSF001535">
    <property type="entry name" value="ProRS_1"/>
    <property type="match status" value="1"/>
</dbReference>
<comment type="function">
    <text evidence="10">Catalyzes the attachment of proline to tRNA(Pro) in a two-step reaction: proline is first activated by ATP to form Pro-AMP and then transferred to the acceptor end of tRNA(Pro). As ProRS can inadvertently accommodate and process non-cognate amino acids such as alanine and cysteine, to avoid such errors it has two additional distinct editing activities against alanine. One activity is designated as 'pretransfer' editing and involves the tRNA(Pro)-independent hydrolysis of activated Ala-AMP. The other activity is designated 'posttransfer' editing and involves deacylation of mischarged Ala-tRNA(Pro). The misacylated Cys-tRNA(Pro) is not edited by ProRS.</text>
</comment>
<dbReference type="EMBL" id="JBHRZT010000020">
    <property type="protein sequence ID" value="MFC3882538.1"/>
    <property type="molecule type" value="Genomic_DNA"/>
</dbReference>
<dbReference type="PANTHER" id="PTHR42753:SF2">
    <property type="entry name" value="PROLINE--TRNA LIGASE"/>
    <property type="match status" value="1"/>
</dbReference>
<dbReference type="Gene3D" id="3.40.50.800">
    <property type="entry name" value="Anticodon-binding domain"/>
    <property type="match status" value="1"/>
</dbReference>
<dbReference type="Pfam" id="PF00587">
    <property type="entry name" value="tRNA-synt_2b"/>
    <property type="match status" value="1"/>
</dbReference>
<evidence type="ECO:0000256" key="3">
    <source>
        <dbReference type="ARBA" id="ARBA00022490"/>
    </source>
</evidence>
<comment type="similarity">
    <text evidence="10">Belongs to the class-II aminoacyl-tRNA synthetase family. ProS type 1 subfamily.</text>
</comment>
<comment type="catalytic activity">
    <reaction evidence="9 10">
        <text>tRNA(Pro) + L-proline + ATP = L-prolyl-tRNA(Pro) + AMP + diphosphate</text>
        <dbReference type="Rhea" id="RHEA:14305"/>
        <dbReference type="Rhea" id="RHEA-COMP:9700"/>
        <dbReference type="Rhea" id="RHEA-COMP:9702"/>
        <dbReference type="ChEBI" id="CHEBI:30616"/>
        <dbReference type="ChEBI" id="CHEBI:33019"/>
        <dbReference type="ChEBI" id="CHEBI:60039"/>
        <dbReference type="ChEBI" id="CHEBI:78442"/>
        <dbReference type="ChEBI" id="CHEBI:78532"/>
        <dbReference type="ChEBI" id="CHEBI:456215"/>
        <dbReference type="EC" id="6.1.1.15"/>
    </reaction>
</comment>
<dbReference type="InterPro" id="IPR004154">
    <property type="entry name" value="Anticodon-bd"/>
</dbReference>
<evidence type="ECO:0000256" key="9">
    <source>
        <dbReference type="ARBA" id="ARBA00047671"/>
    </source>
</evidence>
<dbReference type="InterPro" id="IPR004500">
    <property type="entry name" value="Pro-tRNA-synth_IIa_bac-type"/>
</dbReference>
<gene>
    <name evidence="10" type="primary">proS</name>
    <name evidence="12" type="ORF">ACFOU2_03185</name>
</gene>
<dbReference type="InterPro" id="IPR007214">
    <property type="entry name" value="YbaK/aa-tRNA-synth-assoc-dom"/>
</dbReference>
<dbReference type="CDD" id="cd04334">
    <property type="entry name" value="ProRS-INS"/>
    <property type="match status" value="1"/>
</dbReference>
<dbReference type="SUPFAM" id="SSF55826">
    <property type="entry name" value="YbaK/ProRS associated domain"/>
    <property type="match status" value="1"/>
</dbReference>
<feature type="domain" description="Aminoacyl-transfer RNA synthetases class-II family profile" evidence="11">
    <location>
        <begin position="38"/>
        <end position="464"/>
    </location>
</feature>
<evidence type="ECO:0000256" key="7">
    <source>
        <dbReference type="ARBA" id="ARBA00022917"/>
    </source>
</evidence>
<dbReference type="CDD" id="cd00861">
    <property type="entry name" value="ProRS_anticodon_short"/>
    <property type="match status" value="1"/>
</dbReference>
<dbReference type="Proteomes" id="UP001595752">
    <property type="component" value="Unassembled WGS sequence"/>
</dbReference>
<accession>A0ABV8AX29</accession>
<reference evidence="13" key="1">
    <citation type="journal article" date="2019" name="Int. J. Syst. Evol. Microbiol.">
        <title>The Global Catalogue of Microorganisms (GCM) 10K type strain sequencing project: providing services to taxonomists for standard genome sequencing and annotation.</title>
        <authorList>
            <consortium name="The Broad Institute Genomics Platform"/>
            <consortium name="The Broad Institute Genome Sequencing Center for Infectious Disease"/>
            <person name="Wu L."/>
            <person name="Ma J."/>
        </authorList>
    </citation>
    <scope>NUCLEOTIDE SEQUENCE [LARGE SCALE GENOMIC DNA]</scope>
    <source>
        <strain evidence="13">CCUG 61889</strain>
    </source>
</reference>
<dbReference type="InterPro" id="IPR050062">
    <property type="entry name" value="Pro-tRNA_synthetase"/>
</dbReference>
<dbReference type="InterPro" id="IPR036621">
    <property type="entry name" value="Anticodon-bd_dom_sf"/>
</dbReference>
<dbReference type="PROSITE" id="PS50862">
    <property type="entry name" value="AA_TRNA_LIGASE_II"/>
    <property type="match status" value="1"/>
</dbReference>
<proteinExistence type="inferred from homology"/>
<evidence type="ECO:0000256" key="8">
    <source>
        <dbReference type="ARBA" id="ARBA00023146"/>
    </source>
</evidence>
<protein>
    <recommendedName>
        <fullName evidence="10">Proline--tRNA ligase</fullName>
        <ecNumber evidence="10">6.1.1.15</ecNumber>
    </recommendedName>
    <alternativeName>
        <fullName evidence="10">Prolyl-tRNA synthetase</fullName>
        <shortName evidence="10">ProRS</shortName>
    </alternativeName>
</protein>
<dbReference type="SUPFAM" id="SSF55681">
    <property type="entry name" value="Class II aaRS and biotin synthetases"/>
    <property type="match status" value="1"/>
</dbReference>
<keyword evidence="6 10" id="KW-0067">ATP-binding</keyword>
<dbReference type="GO" id="GO:0004827">
    <property type="term" value="F:proline-tRNA ligase activity"/>
    <property type="evidence" value="ECO:0007669"/>
    <property type="project" value="UniProtKB-EC"/>
</dbReference>
<evidence type="ECO:0000259" key="11">
    <source>
        <dbReference type="PROSITE" id="PS50862"/>
    </source>
</evidence>
<comment type="subunit">
    <text evidence="2 10">Homodimer.</text>
</comment>
<dbReference type="PRINTS" id="PR01046">
    <property type="entry name" value="TRNASYNTHPRO"/>
</dbReference>
<dbReference type="RefSeq" id="WP_377912110.1">
    <property type="nucleotide sequence ID" value="NZ_JBHRZT010000020.1"/>
</dbReference>
<dbReference type="InterPro" id="IPR033730">
    <property type="entry name" value="ProRS_core_prok"/>
</dbReference>
<keyword evidence="4 10" id="KW-0436">Ligase</keyword>
<keyword evidence="3 10" id="KW-0963">Cytoplasm</keyword>
<evidence type="ECO:0000256" key="4">
    <source>
        <dbReference type="ARBA" id="ARBA00022598"/>
    </source>
</evidence>
<name>A0ABV8AX29_9BACI</name>
<dbReference type="Gene3D" id="3.30.930.10">
    <property type="entry name" value="Bira Bifunctional Protein, Domain 2"/>
    <property type="match status" value="2"/>
</dbReference>
<evidence type="ECO:0000256" key="10">
    <source>
        <dbReference type="HAMAP-Rule" id="MF_01569"/>
    </source>
</evidence>
<dbReference type="InterPro" id="IPR044140">
    <property type="entry name" value="ProRS_anticodon_short"/>
</dbReference>
<dbReference type="CDD" id="cd00779">
    <property type="entry name" value="ProRS_core_prok"/>
    <property type="match status" value="1"/>
</dbReference>
<dbReference type="InterPro" id="IPR002314">
    <property type="entry name" value="aa-tRNA-synt_IIb"/>
</dbReference>
<dbReference type="Pfam" id="PF03129">
    <property type="entry name" value="HGTP_anticodon"/>
    <property type="match status" value="1"/>
</dbReference>
<dbReference type="HAMAP" id="MF_01569">
    <property type="entry name" value="Pro_tRNA_synth_type1"/>
    <property type="match status" value="1"/>
</dbReference>
<evidence type="ECO:0000256" key="1">
    <source>
        <dbReference type="ARBA" id="ARBA00004496"/>
    </source>
</evidence>
<dbReference type="SUPFAM" id="SSF52954">
    <property type="entry name" value="Class II aaRS ABD-related"/>
    <property type="match status" value="1"/>
</dbReference>
<evidence type="ECO:0000313" key="13">
    <source>
        <dbReference type="Proteomes" id="UP001595752"/>
    </source>
</evidence>
<dbReference type="EC" id="6.1.1.15" evidence="10"/>
<dbReference type="NCBIfam" id="TIGR00409">
    <property type="entry name" value="proS_fam_II"/>
    <property type="match status" value="1"/>
</dbReference>
<evidence type="ECO:0000256" key="5">
    <source>
        <dbReference type="ARBA" id="ARBA00022741"/>
    </source>
</evidence>